<evidence type="ECO:0000313" key="3">
    <source>
        <dbReference type="EMBL" id="PZW38746.1"/>
    </source>
</evidence>
<evidence type="ECO:0000259" key="1">
    <source>
        <dbReference type="Pfam" id="PF09862"/>
    </source>
</evidence>
<sequence>MKKLPVHCPSCSETLKVSQLSCENCETLISGSYDLPVMMNLPREDQQFILDFVLSGGSLKKMATQLKKSYPTVRNMLDEVIEKLNLIKNEL</sequence>
<dbReference type="InterPro" id="IPR016032">
    <property type="entry name" value="Sig_transdc_resp-reg_C-effctor"/>
</dbReference>
<dbReference type="Proteomes" id="UP000249542">
    <property type="component" value="Unassembled WGS sequence"/>
</dbReference>
<dbReference type="InterPro" id="IPR018658">
    <property type="entry name" value="DUF2089"/>
</dbReference>
<dbReference type="SUPFAM" id="SSF46894">
    <property type="entry name" value="C-terminal effector domain of the bipartite response regulators"/>
    <property type="match status" value="1"/>
</dbReference>
<dbReference type="GO" id="GO:0003677">
    <property type="term" value="F:DNA binding"/>
    <property type="evidence" value="ECO:0007669"/>
    <property type="project" value="InterPro"/>
</dbReference>
<evidence type="ECO:0000259" key="2">
    <source>
        <dbReference type="Pfam" id="PF22747"/>
    </source>
</evidence>
<dbReference type="RefSeq" id="WP_111541691.1">
    <property type="nucleotide sequence ID" value="NZ_QKYV01000007.1"/>
</dbReference>
<gene>
    <name evidence="3" type="ORF">LX95_02409</name>
</gene>
<dbReference type="Pfam" id="PF09862">
    <property type="entry name" value="DUF2089"/>
    <property type="match status" value="1"/>
</dbReference>
<dbReference type="InterPro" id="IPR053957">
    <property type="entry name" value="DUF2089_Zn_ribbon"/>
</dbReference>
<organism evidence="3 4">
    <name type="scientific">Mesonia algae</name>
    <dbReference type="NCBI Taxonomy" id="213248"/>
    <lineage>
        <taxon>Bacteria</taxon>
        <taxon>Pseudomonadati</taxon>
        <taxon>Bacteroidota</taxon>
        <taxon>Flavobacteriia</taxon>
        <taxon>Flavobacteriales</taxon>
        <taxon>Flavobacteriaceae</taxon>
        <taxon>Mesonia</taxon>
    </lineage>
</organism>
<evidence type="ECO:0000313" key="4">
    <source>
        <dbReference type="Proteomes" id="UP000249542"/>
    </source>
</evidence>
<name>A0A2W7HVR7_9FLAO</name>
<comment type="caution">
    <text evidence="3">The sequence shown here is derived from an EMBL/GenBank/DDBJ whole genome shotgun (WGS) entry which is preliminary data.</text>
</comment>
<accession>A0A2W7HVR7</accession>
<dbReference type="Pfam" id="PF22747">
    <property type="entry name" value="Zn_ribbon_DUF2089"/>
    <property type="match status" value="1"/>
</dbReference>
<dbReference type="AlphaFoldDB" id="A0A2W7HVR7"/>
<evidence type="ECO:0008006" key="5">
    <source>
        <dbReference type="Google" id="ProtNLM"/>
    </source>
</evidence>
<dbReference type="EMBL" id="QKYV01000007">
    <property type="protein sequence ID" value="PZW38746.1"/>
    <property type="molecule type" value="Genomic_DNA"/>
</dbReference>
<dbReference type="GO" id="GO:0006355">
    <property type="term" value="P:regulation of DNA-templated transcription"/>
    <property type="evidence" value="ECO:0007669"/>
    <property type="project" value="InterPro"/>
</dbReference>
<feature type="domain" description="DUF2089" evidence="2">
    <location>
        <begin position="8"/>
        <end position="36"/>
    </location>
</feature>
<protein>
    <recommendedName>
        <fullName evidence="5">DUF2089 family protein</fullName>
    </recommendedName>
</protein>
<feature type="domain" description="DUF2089" evidence="1">
    <location>
        <begin position="41"/>
        <end position="86"/>
    </location>
</feature>
<reference evidence="3 4" key="1">
    <citation type="submission" date="2018-06" db="EMBL/GenBank/DDBJ databases">
        <title>Genomic Encyclopedia of Archaeal and Bacterial Type Strains, Phase II (KMG-II): from individual species to whole genera.</title>
        <authorList>
            <person name="Goeker M."/>
        </authorList>
    </citation>
    <scope>NUCLEOTIDE SEQUENCE [LARGE SCALE GENOMIC DNA]</scope>
    <source>
        <strain evidence="3 4">DSM 15361</strain>
    </source>
</reference>
<keyword evidence="4" id="KW-1185">Reference proteome</keyword>
<proteinExistence type="predicted"/>